<dbReference type="PROSITE" id="PS00097">
    <property type="entry name" value="CARBAMOYLTRANSFERASE"/>
    <property type="match status" value="1"/>
</dbReference>
<keyword evidence="4 7" id="KW-0665">Pyrimidine biosynthesis</keyword>
<dbReference type="EC" id="2.1.3.2" evidence="7"/>
<dbReference type="Pfam" id="PF00185">
    <property type="entry name" value="OTCace"/>
    <property type="match status" value="1"/>
</dbReference>
<feature type="binding site" evidence="7">
    <location>
        <position position="85"/>
    </location>
    <ligand>
        <name>L-aspartate</name>
        <dbReference type="ChEBI" id="CHEBI:29991"/>
    </ligand>
</feature>
<feature type="binding site" evidence="7">
    <location>
        <position position="56"/>
    </location>
    <ligand>
        <name>carbamoyl phosphate</name>
        <dbReference type="ChEBI" id="CHEBI:58228"/>
    </ligand>
</feature>
<dbReference type="GO" id="GO:0016597">
    <property type="term" value="F:amino acid binding"/>
    <property type="evidence" value="ECO:0007669"/>
    <property type="project" value="InterPro"/>
</dbReference>
<keyword evidence="3 7" id="KW-0808">Transferase</keyword>
<dbReference type="InterPro" id="IPR002082">
    <property type="entry name" value="Asp_carbamoyltransf"/>
</dbReference>
<dbReference type="GO" id="GO:0006520">
    <property type="term" value="P:amino acid metabolic process"/>
    <property type="evidence" value="ECO:0007669"/>
    <property type="project" value="InterPro"/>
</dbReference>
<dbReference type="GO" id="GO:0004070">
    <property type="term" value="F:aspartate carbamoyltransferase activity"/>
    <property type="evidence" value="ECO:0007669"/>
    <property type="project" value="UniProtKB-UniRule"/>
</dbReference>
<comment type="pathway">
    <text evidence="1 7">Pyrimidine metabolism; UMP biosynthesis via de novo pathway; (S)-dihydroorotate from bicarbonate: step 2/3.</text>
</comment>
<feature type="binding site" evidence="7">
    <location>
        <position position="227"/>
    </location>
    <ligand>
        <name>L-aspartate</name>
        <dbReference type="ChEBI" id="CHEBI:29991"/>
    </ligand>
</feature>
<dbReference type="InterPro" id="IPR006132">
    <property type="entry name" value="Asp/Orn_carbamoyltranf_P-bd"/>
</dbReference>
<gene>
    <name evidence="7 10" type="primary">pyrB</name>
    <name evidence="10" type="ORF">HON47_04045</name>
</gene>
<dbReference type="InterPro" id="IPR006131">
    <property type="entry name" value="Asp_carbamoyltransf_Asp/Orn-bd"/>
</dbReference>
<dbReference type="FunFam" id="3.40.50.1370:FF:000001">
    <property type="entry name" value="Aspartate carbamoyltransferase"/>
    <property type="match status" value="1"/>
</dbReference>
<comment type="subunit">
    <text evidence="7">Heterooligomer of catalytic and regulatory chains.</text>
</comment>
<comment type="caution">
    <text evidence="10">The sequence shown here is derived from an EMBL/GenBank/DDBJ whole genome shotgun (WGS) entry which is preliminary data.</text>
</comment>
<evidence type="ECO:0000259" key="9">
    <source>
        <dbReference type="Pfam" id="PF02729"/>
    </source>
</evidence>
<dbReference type="PANTHER" id="PTHR45753:SF6">
    <property type="entry name" value="ASPARTATE CARBAMOYLTRANSFERASE"/>
    <property type="match status" value="1"/>
</dbReference>
<feature type="domain" description="Aspartate/ornithine carbamoyltransferase carbamoyl-P binding" evidence="9">
    <location>
        <begin position="6"/>
        <end position="147"/>
    </location>
</feature>
<evidence type="ECO:0000256" key="1">
    <source>
        <dbReference type="ARBA" id="ARBA00004852"/>
    </source>
</evidence>
<feature type="binding site" evidence="7">
    <location>
        <position position="267"/>
    </location>
    <ligand>
        <name>carbamoyl phosphate</name>
        <dbReference type="ChEBI" id="CHEBI:58228"/>
    </ligand>
</feature>
<dbReference type="SUPFAM" id="SSF53671">
    <property type="entry name" value="Aspartate/ornithine carbamoyltransferase"/>
    <property type="match status" value="1"/>
</dbReference>
<dbReference type="GO" id="GO:0044205">
    <property type="term" value="P:'de novo' UMP biosynthetic process"/>
    <property type="evidence" value="ECO:0007669"/>
    <property type="project" value="UniProtKB-UniRule"/>
</dbReference>
<dbReference type="PRINTS" id="PR00100">
    <property type="entry name" value="AOTCASE"/>
</dbReference>
<feature type="binding site" evidence="7">
    <location>
        <position position="167"/>
    </location>
    <ligand>
        <name>L-aspartate</name>
        <dbReference type="ChEBI" id="CHEBI:29991"/>
    </ligand>
</feature>
<accession>A0A8T5GFI1</accession>
<evidence type="ECO:0000256" key="6">
    <source>
        <dbReference type="ARBA" id="ARBA00048859"/>
    </source>
</evidence>
<evidence type="ECO:0000256" key="5">
    <source>
        <dbReference type="ARBA" id="ARBA00043884"/>
    </source>
</evidence>
<dbReference type="AlphaFoldDB" id="A0A8T5GFI1"/>
<dbReference type="NCBIfam" id="NF002032">
    <property type="entry name" value="PRK00856.1"/>
    <property type="match status" value="1"/>
</dbReference>
<dbReference type="PRINTS" id="PR00101">
    <property type="entry name" value="ATCASE"/>
</dbReference>
<organism evidence="10 11">
    <name type="scientific">Candidatus Iainarchaeum sp</name>
    <dbReference type="NCBI Taxonomy" id="3101447"/>
    <lineage>
        <taxon>Archaea</taxon>
        <taxon>Candidatus Iainarchaeota</taxon>
        <taxon>Candidatus Iainarchaeia</taxon>
        <taxon>Candidatus Iainarchaeales</taxon>
        <taxon>Candidatus Iainarchaeaceae</taxon>
        <taxon>Candidatus Iainarchaeum</taxon>
    </lineage>
</organism>
<evidence type="ECO:0000259" key="8">
    <source>
        <dbReference type="Pfam" id="PF00185"/>
    </source>
</evidence>
<dbReference type="InterPro" id="IPR036901">
    <property type="entry name" value="Asp/Orn_carbamoylTrfase_sf"/>
</dbReference>
<comment type="function">
    <text evidence="5 7">Catalyzes the condensation of carbamoyl phosphate and aspartate to form carbamoyl aspartate and inorganic phosphate, the committed step in the de novo pyrimidine nucleotide biosynthesis pathway.</text>
</comment>
<evidence type="ECO:0000256" key="4">
    <source>
        <dbReference type="ARBA" id="ARBA00022975"/>
    </source>
</evidence>
<dbReference type="NCBIfam" id="TIGR00670">
    <property type="entry name" value="asp_carb_tr"/>
    <property type="match status" value="1"/>
</dbReference>
<evidence type="ECO:0000256" key="7">
    <source>
        <dbReference type="HAMAP-Rule" id="MF_00001"/>
    </source>
</evidence>
<feature type="binding site" evidence="7">
    <location>
        <position position="266"/>
    </location>
    <ligand>
        <name>carbamoyl phosphate</name>
        <dbReference type="ChEBI" id="CHEBI:58228"/>
    </ligand>
</feature>
<evidence type="ECO:0000313" key="11">
    <source>
        <dbReference type="Proteomes" id="UP000722459"/>
    </source>
</evidence>
<evidence type="ECO:0000256" key="2">
    <source>
        <dbReference type="ARBA" id="ARBA00008896"/>
    </source>
</evidence>
<comment type="catalytic activity">
    <reaction evidence="6 7">
        <text>carbamoyl phosphate + L-aspartate = N-carbamoyl-L-aspartate + phosphate + H(+)</text>
        <dbReference type="Rhea" id="RHEA:20013"/>
        <dbReference type="ChEBI" id="CHEBI:15378"/>
        <dbReference type="ChEBI" id="CHEBI:29991"/>
        <dbReference type="ChEBI" id="CHEBI:32814"/>
        <dbReference type="ChEBI" id="CHEBI:43474"/>
        <dbReference type="ChEBI" id="CHEBI:58228"/>
        <dbReference type="EC" id="2.1.3.2"/>
    </reaction>
</comment>
<protein>
    <recommendedName>
        <fullName evidence="7">Aspartate carbamoyltransferase</fullName>
        <ecNumber evidence="7">2.1.3.2</ecNumber>
    </recommendedName>
    <alternativeName>
        <fullName evidence="7">Aspartate transcarbamylase</fullName>
        <shortName evidence="7">ATCase</shortName>
    </alternativeName>
</protein>
<dbReference type="FunFam" id="3.40.50.1370:FF:000002">
    <property type="entry name" value="Aspartate carbamoyltransferase 2"/>
    <property type="match status" value="1"/>
</dbReference>
<dbReference type="EMBL" id="JABJNZ010000054">
    <property type="protein sequence ID" value="MBT4870719.1"/>
    <property type="molecule type" value="Genomic_DNA"/>
</dbReference>
<dbReference type="PANTHER" id="PTHR45753">
    <property type="entry name" value="ORNITHINE CARBAMOYLTRANSFERASE, MITOCHONDRIAL"/>
    <property type="match status" value="1"/>
</dbReference>
<dbReference type="HAMAP" id="MF_00001">
    <property type="entry name" value="Asp_carb_tr"/>
    <property type="match status" value="1"/>
</dbReference>
<evidence type="ECO:0000256" key="3">
    <source>
        <dbReference type="ARBA" id="ARBA00022679"/>
    </source>
</evidence>
<proteinExistence type="inferred from homology"/>
<feature type="domain" description="Aspartate/ornithine carbamoyltransferase Asp/Orn-binding" evidence="8">
    <location>
        <begin position="153"/>
        <end position="301"/>
    </location>
</feature>
<feature type="binding site" evidence="7">
    <location>
        <position position="134"/>
    </location>
    <ligand>
        <name>carbamoyl phosphate</name>
        <dbReference type="ChEBI" id="CHEBI:58228"/>
    </ligand>
</feature>
<dbReference type="Proteomes" id="UP000722459">
    <property type="component" value="Unassembled WGS sequence"/>
</dbReference>
<sequence>MKWNLKDIISINDFSREDIECVLFNAKKMKSLSREKKSKILKNKVVASLFFEPSTRTRLSFETAIQNLGARVVGFADGGVSSQKKGETLSDSISTVENYVDGIVMRHPIEGAARRASEVSLVPIVNGGDGANQHPTQTLLDLFTIKEEFNSIDGIKIALVGDLKYGRTVHSLALALNKFKKCKIFFVAPEQLKMPQEIVEKLTNVKVVETENLEEIVPKVDIIYSTRIQKERFPDEIEYNKVKDAYVITPNTIKDAKSSMRIMHPLPRVNELSQELDGTKHALYFKQAGNGIPVREALLKLLLEGKK</sequence>
<dbReference type="InterPro" id="IPR006130">
    <property type="entry name" value="Asp/Orn_carbamoylTrfase"/>
</dbReference>
<feature type="binding site" evidence="7">
    <location>
        <position position="106"/>
    </location>
    <ligand>
        <name>carbamoyl phosphate</name>
        <dbReference type="ChEBI" id="CHEBI:58228"/>
    </ligand>
</feature>
<dbReference type="Pfam" id="PF02729">
    <property type="entry name" value="OTCace_N"/>
    <property type="match status" value="1"/>
</dbReference>
<dbReference type="GO" id="GO:0006207">
    <property type="term" value="P:'de novo' pyrimidine nucleobase biosynthetic process"/>
    <property type="evidence" value="ECO:0007669"/>
    <property type="project" value="InterPro"/>
</dbReference>
<evidence type="ECO:0000313" key="10">
    <source>
        <dbReference type="EMBL" id="MBT4870719.1"/>
    </source>
</evidence>
<name>A0A8T5GFI1_9ARCH</name>
<reference evidence="10" key="1">
    <citation type="journal article" date="2021" name="ISME J.">
        <title>Mercury methylation by metabolically versatile and cosmopolitan marine bacteria.</title>
        <authorList>
            <person name="Lin H."/>
            <person name="Ascher D.B."/>
            <person name="Myung Y."/>
            <person name="Lamborg C.H."/>
            <person name="Hallam S.J."/>
            <person name="Gionfriddo C.M."/>
            <person name="Holt K.E."/>
            <person name="Moreau J.W."/>
        </authorList>
    </citation>
    <scope>NUCLEOTIDE SEQUENCE</scope>
    <source>
        <strain evidence="10">SI075_bin30</strain>
    </source>
</reference>
<feature type="binding site" evidence="7">
    <location>
        <position position="57"/>
    </location>
    <ligand>
        <name>carbamoyl phosphate</name>
        <dbReference type="ChEBI" id="CHEBI:58228"/>
    </ligand>
</feature>
<feature type="binding site" evidence="7">
    <location>
        <position position="137"/>
    </location>
    <ligand>
        <name>carbamoyl phosphate</name>
        <dbReference type="ChEBI" id="CHEBI:58228"/>
    </ligand>
</feature>
<comment type="similarity">
    <text evidence="2 7">Belongs to the aspartate/ornithine carbamoyltransferase superfamily. ATCase family.</text>
</comment>
<dbReference type="Gene3D" id="3.40.50.1370">
    <property type="entry name" value="Aspartate/ornithine carbamoyltransferase"/>
    <property type="match status" value="2"/>
</dbReference>